<protein>
    <submittedName>
        <fullName evidence="2">Unannotated protein</fullName>
    </submittedName>
</protein>
<accession>A0A6J7AXV3</accession>
<evidence type="ECO:0000256" key="1">
    <source>
        <dbReference type="SAM" id="MobiDB-lite"/>
    </source>
</evidence>
<name>A0A6J7AXV3_9ZZZZ</name>
<feature type="region of interest" description="Disordered" evidence="1">
    <location>
        <begin position="1"/>
        <end position="32"/>
    </location>
</feature>
<gene>
    <name evidence="2" type="ORF">UFOPK3227_00910</name>
</gene>
<reference evidence="2" key="1">
    <citation type="submission" date="2020-05" db="EMBL/GenBank/DDBJ databases">
        <authorList>
            <person name="Chiriac C."/>
            <person name="Salcher M."/>
            <person name="Ghai R."/>
            <person name="Kavagutti S V."/>
        </authorList>
    </citation>
    <scope>NUCLEOTIDE SEQUENCE</scope>
</reference>
<dbReference type="EMBL" id="CAFAHD010000124">
    <property type="protein sequence ID" value="CAB4837884.1"/>
    <property type="molecule type" value="Genomic_DNA"/>
</dbReference>
<feature type="compositionally biased region" description="Low complexity" evidence="1">
    <location>
        <begin position="13"/>
        <end position="32"/>
    </location>
</feature>
<feature type="compositionally biased region" description="Basic and acidic residues" evidence="1">
    <location>
        <begin position="1"/>
        <end position="12"/>
    </location>
</feature>
<evidence type="ECO:0000313" key="2">
    <source>
        <dbReference type="EMBL" id="CAB4837884.1"/>
    </source>
</evidence>
<dbReference type="AlphaFoldDB" id="A0A6J7AXV3"/>
<organism evidence="2">
    <name type="scientific">freshwater metagenome</name>
    <dbReference type="NCBI Taxonomy" id="449393"/>
    <lineage>
        <taxon>unclassified sequences</taxon>
        <taxon>metagenomes</taxon>
        <taxon>ecological metagenomes</taxon>
    </lineage>
</organism>
<sequence length="32" mass="3333">MAHRKQKEEAKAADAAADDAPVPEAVAEVSPE</sequence>
<proteinExistence type="predicted"/>